<name>A0A371HT22_MUCPR</name>
<accession>A0A371HT22</accession>
<evidence type="ECO:0000313" key="1">
    <source>
        <dbReference type="EMBL" id="RDY05936.1"/>
    </source>
</evidence>
<organism evidence="1 2">
    <name type="scientific">Mucuna pruriens</name>
    <name type="common">Velvet bean</name>
    <name type="synonym">Dolichos pruriens</name>
    <dbReference type="NCBI Taxonomy" id="157652"/>
    <lineage>
        <taxon>Eukaryota</taxon>
        <taxon>Viridiplantae</taxon>
        <taxon>Streptophyta</taxon>
        <taxon>Embryophyta</taxon>
        <taxon>Tracheophyta</taxon>
        <taxon>Spermatophyta</taxon>
        <taxon>Magnoliopsida</taxon>
        <taxon>eudicotyledons</taxon>
        <taxon>Gunneridae</taxon>
        <taxon>Pentapetalae</taxon>
        <taxon>rosids</taxon>
        <taxon>fabids</taxon>
        <taxon>Fabales</taxon>
        <taxon>Fabaceae</taxon>
        <taxon>Papilionoideae</taxon>
        <taxon>50 kb inversion clade</taxon>
        <taxon>NPAAA clade</taxon>
        <taxon>indigoferoid/millettioid clade</taxon>
        <taxon>Phaseoleae</taxon>
        <taxon>Mucuna</taxon>
    </lineage>
</organism>
<keyword evidence="2" id="KW-1185">Reference proteome</keyword>
<protein>
    <submittedName>
        <fullName evidence="1">Uncharacterized protein</fullName>
    </submittedName>
</protein>
<dbReference type="AlphaFoldDB" id="A0A371HT22"/>
<dbReference type="Proteomes" id="UP000257109">
    <property type="component" value="Unassembled WGS sequence"/>
</dbReference>
<reference evidence="1" key="1">
    <citation type="submission" date="2018-05" db="EMBL/GenBank/DDBJ databases">
        <title>Draft genome of Mucuna pruriens seed.</title>
        <authorList>
            <person name="Nnadi N.E."/>
            <person name="Vos R."/>
            <person name="Hasami M.H."/>
            <person name="Devisetty U.K."/>
            <person name="Aguiy J.C."/>
        </authorList>
    </citation>
    <scope>NUCLEOTIDE SEQUENCE [LARGE SCALE GENOMIC DNA]</scope>
    <source>
        <strain evidence="1">JCA_2017</strain>
    </source>
</reference>
<sequence length="136" mass="15539">MIFVKYSNHDSPIQYHILITSLLVLENHFKFKVIGDLKYFLRVEIVKYTQATPSQGIIFSITHACAMLIRVILQAPNTPPQASHLPTECSHCLKINKKKQSFTKVEYQISAIITLELFQIQQLSCMFEVVTASIVN</sequence>
<dbReference type="EMBL" id="QJKJ01001782">
    <property type="protein sequence ID" value="RDY05936.1"/>
    <property type="molecule type" value="Genomic_DNA"/>
</dbReference>
<proteinExistence type="predicted"/>
<gene>
    <name evidence="1" type="ORF">CR513_10170</name>
</gene>
<feature type="non-terminal residue" evidence="1">
    <location>
        <position position="1"/>
    </location>
</feature>
<evidence type="ECO:0000313" key="2">
    <source>
        <dbReference type="Proteomes" id="UP000257109"/>
    </source>
</evidence>
<comment type="caution">
    <text evidence="1">The sequence shown here is derived from an EMBL/GenBank/DDBJ whole genome shotgun (WGS) entry which is preliminary data.</text>
</comment>